<name>A0AAV7RTI0_PLEWA</name>
<gene>
    <name evidence="1" type="ORF">NDU88_008531</name>
</gene>
<sequence length="70" mass="7975">MKKIIASVRCGQAIVDEHQRWIDRKQVLWSRDGVLKGKFIIPSGENHLVSVGKLPNYGVPAVISDRKHWL</sequence>
<reference evidence="1" key="1">
    <citation type="journal article" date="2022" name="bioRxiv">
        <title>Sequencing and chromosome-scale assembly of the giantPleurodeles waltlgenome.</title>
        <authorList>
            <person name="Brown T."/>
            <person name="Elewa A."/>
            <person name="Iarovenko S."/>
            <person name="Subramanian E."/>
            <person name="Araus A.J."/>
            <person name="Petzold A."/>
            <person name="Susuki M."/>
            <person name="Suzuki K.-i.T."/>
            <person name="Hayashi T."/>
            <person name="Toyoda A."/>
            <person name="Oliveira C."/>
            <person name="Osipova E."/>
            <person name="Leigh N.D."/>
            <person name="Simon A."/>
            <person name="Yun M.H."/>
        </authorList>
    </citation>
    <scope>NUCLEOTIDE SEQUENCE</scope>
    <source>
        <strain evidence="1">20211129_DDA</strain>
        <tissue evidence="1">Liver</tissue>
    </source>
</reference>
<dbReference type="Proteomes" id="UP001066276">
    <property type="component" value="Chromosome 5"/>
</dbReference>
<comment type="caution">
    <text evidence="1">The sequence shown here is derived from an EMBL/GenBank/DDBJ whole genome shotgun (WGS) entry which is preliminary data.</text>
</comment>
<organism evidence="1 2">
    <name type="scientific">Pleurodeles waltl</name>
    <name type="common">Iberian ribbed newt</name>
    <dbReference type="NCBI Taxonomy" id="8319"/>
    <lineage>
        <taxon>Eukaryota</taxon>
        <taxon>Metazoa</taxon>
        <taxon>Chordata</taxon>
        <taxon>Craniata</taxon>
        <taxon>Vertebrata</taxon>
        <taxon>Euteleostomi</taxon>
        <taxon>Amphibia</taxon>
        <taxon>Batrachia</taxon>
        <taxon>Caudata</taxon>
        <taxon>Salamandroidea</taxon>
        <taxon>Salamandridae</taxon>
        <taxon>Pleurodelinae</taxon>
        <taxon>Pleurodeles</taxon>
    </lineage>
</organism>
<dbReference type="AlphaFoldDB" id="A0AAV7RTI0"/>
<keyword evidence="2" id="KW-1185">Reference proteome</keyword>
<dbReference type="EMBL" id="JANPWB010000009">
    <property type="protein sequence ID" value="KAJ1155806.1"/>
    <property type="molecule type" value="Genomic_DNA"/>
</dbReference>
<evidence type="ECO:0000313" key="1">
    <source>
        <dbReference type="EMBL" id="KAJ1155806.1"/>
    </source>
</evidence>
<evidence type="ECO:0000313" key="2">
    <source>
        <dbReference type="Proteomes" id="UP001066276"/>
    </source>
</evidence>
<protein>
    <submittedName>
        <fullName evidence="1">Uncharacterized protein</fullName>
    </submittedName>
</protein>
<proteinExistence type="predicted"/>
<accession>A0AAV7RTI0</accession>